<protein>
    <submittedName>
        <fullName evidence="1">Uncharacterized protein</fullName>
    </submittedName>
</protein>
<dbReference type="AlphaFoldDB" id="A0A8J7E058"/>
<sequence>MTKLVILTACCKSILPEAYSKSDRLGRSRDRIIMGFVRPTPQTLDVSQKSASS</sequence>
<evidence type="ECO:0000313" key="1">
    <source>
        <dbReference type="EMBL" id="MBE9118051.1"/>
    </source>
</evidence>
<name>A0A8J7E058_9CYAN</name>
<gene>
    <name evidence="1" type="ORF">IQ249_19325</name>
</gene>
<organism evidence="1 2">
    <name type="scientific">Lusitaniella coriacea LEGE 07157</name>
    <dbReference type="NCBI Taxonomy" id="945747"/>
    <lineage>
        <taxon>Bacteria</taxon>
        <taxon>Bacillati</taxon>
        <taxon>Cyanobacteriota</taxon>
        <taxon>Cyanophyceae</taxon>
        <taxon>Spirulinales</taxon>
        <taxon>Lusitaniellaceae</taxon>
        <taxon>Lusitaniella</taxon>
    </lineage>
</organism>
<accession>A0A8J7E058</accession>
<evidence type="ECO:0000313" key="2">
    <source>
        <dbReference type="Proteomes" id="UP000654482"/>
    </source>
</evidence>
<dbReference type="Proteomes" id="UP000654482">
    <property type="component" value="Unassembled WGS sequence"/>
</dbReference>
<keyword evidence="2" id="KW-1185">Reference proteome</keyword>
<dbReference type="RefSeq" id="WP_194031134.1">
    <property type="nucleotide sequence ID" value="NZ_JADEWZ010000036.1"/>
</dbReference>
<dbReference type="EMBL" id="JADEWZ010000036">
    <property type="protein sequence ID" value="MBE9118051.1"/>
    <property type="molecule type" value="Genomic_DNA"/>
</dbReference>
<reference evidence="1" key="1">
    <citation type="submission" date="2020-10" db="EMBL/GenBank/DDBJ databases">
        <authorList>
            <person name="Castelo-Branco R."/>
            <person name="Eusebio N."/>
            <person name="Adriana R."/>
            <person name="Vieira A."/>
            <person name="Brugerolle De Fraissinette N."/>
            <person name="Rezende De Castro R."/>
            <person name="Schneider M.P."/>
            <person name="Vasconcelos V."/>
            <person name="Leao P.N."/>
        </authorList>
    </citation>
    <scope>NUCLEOTIDE SEQUENCE</scope>
    <source>
        <strain evidence="1">LEGE 07157</strain>
    </source>
</reference>
<comment type="caution">
    <text evidence="1">The sequence shown here is derived from an EMBL/GenBank/DDBJ whole genome shotgun (WGS) entry which is preliminary data.</text>
</comment>
<proteinExistence type="predicted"/>